<dbReference type="InterPro" id="IPR016147">
    <property type="entry name" value="Pili_assmbl_chaperone_N"/>
</dbReference>
<reference evidence="3 4" key="1">
    <citation type="submission" date="2018-10" db="EMBL/GenBank/DDBJ databases">
        <title>Comparative analysis of microorganisms from saline springs in Andes Mountain Range, Colombia.</title>
        <authorList>
            <person name="Rubin E."/>
        </authorList>
    </citation>
    <scope>NUCLEOTIDE SEQUENCE [LARGE SCALE GENOMIC DNA]</scope>
    <source>
        <strain evidence="3 4">USBA GBX 843</strain>
    </source>
</reference>
<dbReference type="GO" id="GO:0071555">
    <property type="term" value="P:cell wall organization"/>
    <property type="evidence" value="ECO:0007669"/>
    <property type="project" value="InterPro"/>
</dbReference>
<dbReference type="InterPro" id="IPR013783">
    <property type="entry name" value="Ig-like_fold"/>
</dbReference>
<organism evidence="3 4">
    <name type="scientific">Stenotrophomonas rhizophila</name>
    <dbReference type="NCBI Taxonomy" id="216778"/>
    <lineage>
        <taxon>Bacteria</taxon>
        <taxon>Pseudomonadati</taxon>
        <taxon>Pseudomonadota</taxon>
        <taxon>Gammaproteobacteria</taxon>
        <taxon>Lysobacterales</taxon>
        <taxon>Lysobacteraceae</taxon>
        <taxon>Stenotrophomonas</taxon>
    </lineage>
</organism>
<feature type="domain" description="Pili assembly chaperone N-terminal" evidence="2">
    <location>
        <begin position="21"/>
        <end position="114"/>
    </location>
</feature>
<dbReference type="AlphaFoldDB" id="A0A498CBX1"/>
<name>A0A498CBX1_9GAMM</name>
<dbReference type="Gene3D" id="2.60.40.10">
    <property type="entry name" value="Immunoglobulins"/>
    <property type="match status" value="1"/>
</dbReference>
<feature type="chain" id="PRO_5019754900" evidence="1">
    <location>
        <begin position="21"/>
        <end position="238"/>
    </location>
</feature>
<dbReference type="InterPro" id="IPR050643">
    <property type="entry name" value="Periplasmic_pilus_chap"/>
</dbReference>
<dbReference type="InterPro" id="IPR008962">
    <property type="entry name" value="PapD-like_sf"/>
</dbReference>
<dbReference type="EMBL" id="RCDC01000005">
    <property type="protein sequence ID" value="RLK53135.1"/>
    <property type="molecule type" value="Genomic_DNA"/>
</dbReference>
<sequence>MRGLAALALALALPAADARAVQLSTTRVLLPAEQADVDLWLDNPDPVRWSGQARLYRWEQEENDERLQPAEDVALSPSVLDIAPGQRQRLRVVRLGAAPEQVQQAYRLVISPDPALPAATAPRYSLPVFLDPLQAPAVAPALQARLQPGLAAHVQLYNGGARHAHVADLVFVDRTGARQVVIAGLAGYVLPRQTRTWALPFRPDQYVGGHFQARLDHAAEAALPAAAPEIAAPAQAGL</sequence>
<accession>A0A498CBX1</accession>
<feature type="signal peptide" evidence="1">
    <location>
        <begin position="1"/>
        <end position="20"/>
    </location>
</feature>
<evidence type="ECO:0000259" key="2">
    <source>
        <dbReference type="Pfam" id="PF00345"/>
    </source>
</evidence>
<evidence type="ECO:0000256" key="1">
    <source>
        <dbReference type="SAM" id="SignalP"/>
    </source>
</evidence>
<proteinExistence type="predicted"/>
<dbReference type="GO" id="GO:0030288">
    <property type="term" value="C:outer membrane-bounded periplasmic space"/>
    <property type="evidence" value="ECO:0007669"/>
    <property type="project" value="InterPro"/>
</dbReference>
<dbReference type="PANTHER" id="PTHR30251:SF4">
    <property type="entry name" value="SLR1668 PROTEIN"/>
    <property type="match status" value="1"/>
</dbReference>
<dbReference type="Pfam" id="PF00345">
    <property type="entry name" value="PapD_N"/>
    <property type="match status" value="1"/>
</dbReference>
<dbReference type="PANTHER" id="PTHR30251">
    <property type="entry name" value="PILUS ASSEMBLY CHAPERONE"/>
    <property type="match status" value="1"/>
</dbReference>
<keyword evidence="1" id="KW-0732">Signal</keyword>
<protein>
    <submittedName>
        <fullName evidence="3">Fimbrial chaperone protein</fullName>
    </submittedName>
</protein>
<dbReference type="OrthoDB" id="511700at2"/>
<gene>
    <name evidence="3" type="ORF">BCL79_2425</name>
</gene>
<comment type="caution">
    <text evidence="3">The sequence shown here is derived from an EMBL/GenBank/DDBJ whole genome shotgun (WGS) entry which is preliminary data.</text>
</comment>
<dbReference type="SUPFAM" id="SSF49354">
    <property type="entry name" value="PapD-like"/>
    <property type="match status" value="1"/>
</dbReference>
<evidence type="ECO:0000313" key="4">
    <source>
        <dbReference type="Proteomes" id="UP000274786"/>
    </source>
</evidence>
<evidence type="ECO:0000313" key="3">
    <source>
        <dbReference type="EMBL" id="RLK53135.1"/>
    </source>
</evidence>
<dbReference type="Proteomes" id="UP000274786">
    <property type="component" value="Unassembled WGS sequence"/>
</dbReference>
<dbReference type="RefSeq" id="WP_121041492.1">
    <property type="nucleotide sequence ID" value="NZ_RCDC01000005.1"/>
</dbReference>